<comment type="caution">
    <text evidence="1">The sequence shown here is derived from an EMBL/GenBank/DDBJ whole genome shotgun (WGS) entry which is preliminary data.</text>
</comment>
<sequence length="89" mass="10064">MTNSQVTLTPEQLTILAWLAKGNFIEICSDYCANQGDIYLSAPLEVRVFDKTVRKLLREGLIEFQSVTYFGVRWDKFVITAKGEGRVCG</sequence>
<protein>
    <recommendedName>
        <fullName evidence="3">ArsR family transcriptional regulator</fullName>
    </recommendedName>
</protein>
<reference evidence="1 2" key="1">
    <citation type="journal article" date="2022" name="Environ. Microbiol. Rep.">
        <title>Eco-phylogenetic analyses reveal divergent evolution of vitamin B12 metabolism in the marine bacterial family 'Psychromonadaceae'.</title>
        <authorList>
            <person name="Jin X."/>
            <person name="Yang Y."/>
            <person name="Cao H."/>
            <person name="Gao B."/>
            <person name="Zhao Z."/>
        </authorList>
    </citation>
    <scope>NUCLEOTIDE SEQUENCE [LARGE SCALE GENOMIC DNA]</scope>
    <source>
        <strain evidence="1 2">MKS20</strain>
    </source>
</reference>
<evidence type="ECO:0008006" key="3">
    <source>
        <dbReference type="Google" id="ProtNLM"/>
    </source>
</evidence>
<accession>A0ABS8W954</accession>
<organism evidence="1 2">
    <name type="scientific">Motilimonas cestriensis</name>
    <dbReference type="NCBI Taxonomy" id="2742685"/>
    <lineage>
        <taxon>Bacteria</taxon>
        <taxon>Pseudomonadati</taxon>
        <taxon>Pseudomonadota</taxon>
        <taxon>Gammaproteobacteria</taxon>
        <taxon>Alteromonadales</taxon>
        <taxon>Alteromonadales genera incertae sedis</taxon>
        <taxon>Motilimonas</taxon>
    </lineage>
</organism>
<gene>
    <name evidence="1" type="ORF">K6Y31_08190</name>
</gene>
<dbReference type="EMBL" id="JAIMJA010000006">
    <property type="protein sequence ID" value="MCE2594795.1"/>
    <property type="molecule type" value="Genomic_DNA"/>
</dbReference>
<dbReference type="Proteomes" id="UP001201273">
    <property type="component" value="Unassembled WGS sequence"/>
</dbReference>
<evidence type="ECO:0000313" key="2">
    <source>
        <dbReference type="Proteomes" id="UP001201273"/>
    </source>
</evidence>
<dbReference type="RefSeq" id="WP_233052314.1">
    <property type="nucleotide sequence ID" value="NZ_JAIMJA010000006.1"/>
</dbReference>
<evidence type="ECO:0000313" key="1">
    <source>
        <dbReference type="EMBL" id="MCE2594795.1"/>
    </source>
</evidence>
<proteinExistence type="predicted"/>
<name>A0ABS8W954_9GAMM</name>
<keyword evidence="2" id="KW-1185">Reference proteome</keyword>